<evidence type="ECO:0000256" key="2">
    <source>
        <dbReference type="SAM" id="SignalP"/>
    </source>
</evidence>
<dbReference type="InterPro" id="IPR025738">
    <property type="entry name" value="BatD"/>
</dbReference>
<dbReference type="Proteomes" id="UP000001353">
    <property type="component" value="Chromosome"/>
</dbReference>
<dbReference type="PANTHER" id="PTHR40940">
    <property type="entry name" value="PROTEIN BATD-RELATED"/>
    <property type="match status" value="1"/>
</dbReference>
<accession>F7ZCC2</accession>
<gene>
    <name evidence="3" type="ordered locus">RLO149_c037820</name>
</gene>
<keyword evidence="4" id="KW-1185">Reference proteome</keyword>
<dbReference type="RefSeq" id="WP_013963578.1">
    <property type="nucleotide sequence ID" value="NC_015730.1"/>
</dbReference>
<dbReference type="STRING" id="391595.RLO149_c037820"/>
<evidence type="ECO:0008006" key="5">
    <source>
        <dbReference type="Google" id="ProtNLM"/>
    </source>
</evidence>
<feature type="signal peptide" evidence="2">
    <location>
        <begin position="1"/>
        <end position="18"/>
    </location>
</feature>
<keyword evidence="2" id="KW-0732">Signal</keyword>
<reference evidence="3 4" key="1">
    <citation type="journal article" date="2011" name="BMC Genomics">
        <title>Comparative genome analysis and genome-guided physiological analysis of Roseobacter litoralis.</title>
        <authorList>
            <person name="Kalhoefer D."/>
            <person name="Thole S."/>
            <person name="Voget S."/>
            <person name="Lehmann R."/>
            <person name="Liesegang H."/>
            <person name="Wollher A."/>
            <person name="Daniel R."/>
            <person name="Simon M."/>
            <person name="Brinkhoff T."/>
        </authorList>
    </citation>
    <scope>NUCLEOTIDE SEQUENCE [LARGE SCALE GENOMIC DNA]</scope>
    <source>
        <strain evidence="4">ATCC 49566 / DSM 6996 / JCM 21268 / NBRC 15278 / OCh 149</strain>
    </source>
</reference>
<dbReference type="KEGG" id="rli:RLO149_c037820"/>
<dbReference type="EMBL" id="CP002623">
    <property type="protein sequence ID" value="AEI95695.1"/>
    <property type="molecule type" value="Genomic_DNA"/>
</dbReference>
<keyword evidence="1" id="KW-0472">Membrane</keyword>
<name>F7ZCC2_ROSLO</name>
<keyword evidence="1" id="KW-1133">Transmembrane helix</keyword>
<dbReference type="PANTHER" id="PTHR40940:SF2">
    <property type="entry name" value="BATD"/>
    <property type="match status" value="1"/>
</dbReference>
<dbReference type="HOGENOM" id="CLU_686636_0_0_5"/>
<protein>
    <recommendedName>
        <fullName evidence="5">Oxygen tolerance</fullName>
    </recommendedName>
</protein>
<proteinExistence type="predicted"/>
<dbReference type="eggNOG" id="ENOG502Z94R">
    <property type="taxonomic scope" value="Bacteria"/>
</dbReference>
<evidence type="ECO:0000313" key="3">
    <source>
        <dbReference type="EMBL" id="AEI95695.1"/>
    </source>
</evidence>
<feature type="transmembrane region" description="Helical" evidence="1">
    <location>
        <begin position="293"/>
        <end position="312"/>
    </location>
</feature>
<sequence length="396" mass="44674">MRWLLWVLFALCPTLAQAQSKTVLPHELVLSIEVEASDHVPKVSEMILITINGIYRRHITREQIIQPDFDGFNWTQLGIDTWAEERLDGELVKTFSRRMAIYPNRAGPLTIGAFTHNLTLTDENDEWFEHQITSEPITIEVAPAPEDREWWFPVKSLKISDQWSNAPDQLAPGEGVLRIIRIEALGVTPEMIPPMPELTSPSAAIFAHPEKRFVELSPQGPLSYAFWRWTIRPSNDTSTIVEPLSFDFFDTQARVDRTVTISAQRLAYGTVVPDEQPPRAQDAYPASVQLPGWPFAMLAGVICVIGAFFSLMGRRLSGVEALSRFHLLDPLARQLKRAALAGDVALSRRTAAAILRREGPSGQRQRLLSELDSSIFSAAQDRTSLRHFAREFLRSR</sequence>
<feature type="chain" id="PRO_5003367269" description="Oxygen tolerance" evidence="2">
    <location>
        <begin position="19"/>
        <end position="396"/>
    </location>
</feature>
<dbReference type="OrthoDB" id="7688940at2"/>
<organism evidence="3 4">
    <name type="scientific">Roseobacter litoralis (strain ATCC 49566 / DSM 6996 / JCM 21268 / NBRC 15278 / OCh 149)</name>
    <dbReference type="NCBI Taxonomy" id="391595"/>
    <lineage>
        <taxon>Bacteria</taxon>
        <taxon>Pseudomonadati</taxon>
        <taxon>Pseudomonadota</taxon>
        <taxon>Alphaproteobacteria</taxon>
        <taxon>Rhodobacterales</taxon>
        <taxon>Roseobacteraceae</taxon>
        <taxon>Roseobacter</taxon>
    </lineage>
</organism>
<evidence type="ECO:0000256" key="1">
    <source>
        <dbReference type="SAM" id="Phobius"/>
    </source>
</evidence>
<keyword evidence="1" id="KW-0812">Transmembrane</keyword>
<dbReference type="AlphaFoldDB" id="F7ZCC2"/>
<evidence type="ECO:0000313" key="4">
    <source>
        <dbReference type="Proteomes" id="UP000001353"/>
    </source>
</evidence>